<comment type="caution">
    <text evidence="2">The sequence shown here is derived from an EMBL/GenBank/DDBJ whole genome shotgun (WGS) entry which is preliminary data.</text>
</comment>
<evidence type="ECO:0008006" key="4">
    <source>
        <dbReference type="Google" id="ProtNLM"/>
    </source>
</evidence>
<accession>A0ABS9AFD3</accession>
<name>A0ABS9AFD3_9GAMM</name>
<feature type="transmembrane region" description="Helical" evidence="1">
    <location>
        <begin position="47"/>
        <end position="69"/>
    </location>
</feature>
<organism evidence="2 3">
    <name type="scientific">Billgrantia zhangzhouensis</name>
    <dbReference type="NCBI Taxonomy" id="2733481"/>
    <lineage>
        <taxon>Bacteria</taxon>
        <taxon>Pseudomonadati</taxon>
        <taxon>Pseudomonadota</taxon>
        <taxon>Gammaproteobacteria</taxon>
        <taxon>Oceanospirillales</taxon>
        <taxon>Halomonadaceae</taxon>
        <taxon>Billgrantia</taxon>
    </lineage>
</organism>
<evidence type="ECO:0000256" key="1">
    <source>
        <dbReference type="SAM" id="Phobius"/>
    </source>
</evidence>
<evidence type="ECO:0000313" key="3">
    <source>
        <dbReference type="Proteomes" id="UP001320122"/>
    </source>
</evidence>
<gene>
    <name evidence="2" type="ORF">HOP51_10100</name>
</gene>
<keyword evidence="3" id="KW-1185">Reference proteome</keyword>
<proteinExistence type="predicted"/>
<evidence type="ECO:0000313" key="2">
    <source>
        <dbReference type="EMBL" id="MCE8020456.1"/>
    </source>
</evidence>
<sequence length="102" mass="10157">MAIIIPAAAQAAAVAGRVSPGVTVDSATMAMPQEAREGLRPARPDPAVVPAALVVVVVVVAHMVHWVSIFPRPQSVAEMAVQAETAVSAAAAVAAPGATARS</sequence>
<reference evidence="2 3" key="1">
    <citation type="journal article" date="2021" name="Front. Microbiol.">
        <title>Aerobic Denitrification and Heterotrophic Sulfur Oxidation in the Genus Halomonas Revealed by Six Novel Species Characterizations and Genome-Based Analysis.</title>
        <authorList>
            <person name="Wang L."/>
            <person name="Shao Z."/>
        </authorList>
    </citation>
    <scope>NUCLEOTIDE SEQUENCE [LARGE SCALE GENOMIC DNA]</scope>
    <source>
        <strain evidence="2 3">MCCC 1A11036</strain>
    </source>
</reference>
<keyword evidence="1" id="KW-1133">Transmembrane helix</keyword>
<dbReference type="EMBL" id="JABFTT010000007">
    <property type="protein sequence ID" value="MCE8020456.1"/>
    <property type="molecule type" value="Genomic_DNA"/>
</dbReference>
<keyword evidence="1" id="KW-0472">Membrane</keyword>
<protein>
    <recommendedName>
        <fullName evidence="4">Energy transducer TonB</fullName>
    </recommendedName>
</protein>
<keyword evidence="1" id="KW-0812">Transmembrane</keyword>
<dbReference type="Proteomes" id="UP001320122">
    <property type="component" value="Unassembled WGS sequence"/>
</dbReference>
<dbReference type="RefSeq" id="WP_234274008.1">
    <property type="nucleotide sequence ID" value="NZ_JABFTT010000007.1"/>
</dbReference>